<feature type="transmembrane region" description="Helical" evidence="1">
    <location>
        <begin position="36"/>
        <end position="54"/>
    </location>
</feature>
<reference evidence="2 3" key="1">
    <citation type="submission" date="2021-06" db="EMBL/GenBank/DDBJ databases">
        <title>Clostridia strains as spoilage organisms.</title>
        <authorList>
            <person name="Wambui J."/>
            <person name="Stephan R."/>
            <person name="Stevens M.J.A."/>
        </authorList>
    </citation>
    <scope>NUCLEOTIDE SEQUENCE [LARGE SCALE GENOMIC DNA]</scope>
    <source>
        <strain evidence="2 3">DSM 14204</strain>
    </source>
</reference>
<accession>A0ABS6BXJ7</accession>
<dbReference type="EMBL" id="JAHLDV010000058">
    <property type="protein sequence ID" value="MBU3161328.1"/>
    <property type="molecule type" value="Genomic_DNA"/>
</dbReference>
<dbReference type="Proteomes" id="UP000776252">
    <property type="component" value="Unassembled WGS sequence"/>
</dbReference>
<keyword evidence="3" id="KW-1185">Reference proteome</keyword>
<dbReference type="RefSeq" id="WP_216151139.1">
    <property type="nucleotide sequence ID" value="NZ_JAHLDV010000058.1"/>
</dbReference>
<evidence type="ECO:0000313" key="2">
    <source>
        <dbReference type="EMBL" id="MBU3161328.1"/>
    </source>
</evidence>
<keyword evidence="1" id="KW-0812">Transmembrane</keyword>
<organism evidence="2 3">
    <name type="scientific">Clostridium frigoris</name>
    <dbReference type="NCBI Taxonomy" id="205327"/>
    <lineage>
        <taxon>Bacteria</taxon>
        <taxon>Bacillati</taxon>
        <taxon>Bacillota</taxon>
        <taxon>Clostridia</taxon>
        <taxon>Eubacteriales</taxon>
        <taxon>Clostridiaceae</taxon>
        <taxon>Clostridium</taxon>
    </lineage>
</organism>
<keyword evidence="1" id="KW-1133">Transmembrane helix</keyword>
<evidence type="ECO:0000256" key="1">
    <source>
        <dbReference type="SAM" id="Phobius"/>
    </source>
</evidence>
<proteinExistence type="predicted"/>
<gene>
    <name evidence="2" type="ORF">KPL37_16590</name>
</gene>
<protein>
    <submittedName>
        <fullName evidence="2">Uncharacterized protein</fullName>
    </submittedName>
</protein>
<evidence type="ECO:0000313" key="3">
    <source>
        <dbReference type="Proteomes" id="UP000776252"/>
    </source>
</evidence>
<feature type="transmembrane region" description="Helical" evidence="1">
    <location>
        <begin position="6"/>
        <end position="24"/>
    </location>
</feature>
<sequence length="55" mass="6069">MEVSMALIFNTYEIVALGVTVIIANKVCNDCESNWLEGLQLVSVYIILAATFFVV</sequence>
<name>A0ABS6BXJ7_9CLOT</name>
<keyword evidence="1" id="KW-0472">Membrane</keyword>
<comment type="caution">
    <text evidence="2">The sequence shown here is derived from an EMBL/GenBank/DDBJ whole genome shotgun (WGS) entry which is preliminary data.</text>
</comment>